<comment type="similarity">
    <text evidence="1 7">Belongs to the annexin family.</text>
</comment>
<evidence type="ECO:0000256" key="1">
    <source>
        <dbReference type="ARBA" id="ARBA00007831"/>
    </source>
</evidence>
<keyword evidence="3 7" id="KW-0677">Repeat</keyword>
<dbReference type="PANTHER" id="PTHR10502">
    <property type="entry name" value="ANNEXIN"/>
    <property type="match status" value="1"/>
</dbReference>
<proteinExistence type="inferred from homology"/>
<protein>
    <recommendedName>
        <fullName evidence="7">Annexin</fullName>
    </recommendedName>
</protein>
<dbReference type="FunFam" id="1.10.220.10:FF:000001">
    <property type="entry name" value="Annexin"/>
    <property type="match status" value="1"/>
</dbReference>
<dbReference type="PROSITE" id="PS51897">
    <property type="entry name" value="ANNEXIN_2"/>
    <property type="match status" value="4"/>
</dbReference>
<dbReference type="InterPro" id="IPR018252">
    <property type="entry name" value="Annexin_repeat_CS"/>
</dbReference>
<keyword evidence="2" id="KW-0597">Phosphoprotein</keyword>
<dbReference type="PRINTS" id="PR00201">
    <property type="entry name" value="ANNEXINV"/>
</dbReference>
<evidence type="ECO:0000256" key="2">
    <source>
        <dbReference type="ARBA" id="ARBA00022553"/>
    </source>
</evidence>
<dbReference type="EMBL" id="CADEAL010002824">
    <property type="protein sequence ID" value="CAB1442339.1"/>
    <property type="molecule type" value="Genomic_DNA"/>
</dbReference>
<dbReference type="Pfam" id="PF00191">
    <property type="entry name" value="Annexin"/>
    <property type="match status" value="4"/>
</dbReference>
<dbReference type="PRINTS" id="PR00196">
    <property type="entry name" value="ANNEXIN"/>
</dbReference>
<name>A0A9N7V1I0_PLEPL</name>
<dbReference type="GO" id="GO:0005737">
    <property type="term" value="C:cytoplasm"/>
    <property type="evidence" value="ECO:0007669"/>
    <property type="project" value="TreeGrafter"/>
</dbReference>
<evidence type="ECO:0000256" key="4">
    <source>
        <dbReference type="ARBA" id="ARBA00022837"/>
    </source>
</evidence>
<dbReference type="FunFam" id="1.10.220.10:FF:000002">
    <property type="entry name" value="Annexin"/>
    <property type="match status" value="1"/>
</dbReference>
<keyword evidence="6 7" id="KW-0111">Calcium/phospholipid-binding</keyword>
<dbReference type="PANTHER" id="PTHR10502:SF135">
    <property type="entry name" value="ANNEXIN"/>
    <property type="match status" value="1"/>
</dbReference>
<reference evidence="8" key="1">
    <citation type="submission" date="2020-03" db="EMBL/GenBank/DDBJ databases">
        <authorList>
            <person name="Weist P."/>
        </authorList>
    </citation>
    <scope>NUCLEOTIDE SEQUENCE</scope>
</reference>
<dbReference type="GO" id="GO:0005886">
    <property type="term" value="C:plasma membrane"/>
    <property type="evidence" value="ECO:0007669"/>
    <property type="project" value="TreeGrafter"/>
</dbReference>
<keyword evidence="5 7" id="KW-0041">Annexin</keyword>
<gene>
    <name evidence="8" type="ORF">PLEPLA_LOCUS30011</name>
</gene>
<organism evidence="8 9">
    <name type="scientific">Pleuronectes platessa</name>
    <name type="common">European plaice</name>
    <dbReference type="NCBI Taxonomy" id="8262"/>
    <lineage>
        <taxon>Eukaryota</taxon>
        <taxon>Metazoa</taxon>
        <taxon>Chordata</taxon>
        <taxon>Craniata</taxon>
        <taxon>Vertebrata</taxon>
        <taxon>Euteleostomi</taxon>
        <taxon>Actinopterygii</taxon>
        <taxon>Neopterygii</taxon>
        <taxon>Teleostei</taxon>
        <taxon>Neoteleostei</taxon>
        <taxon>Acanthomorphata</taxon>
        <taxon>Carangaria</taxon>
        <taxon>Pleuronectiformes</taxon>
        <taxon>Pleuronectoidei</taxon>
        <taxon>Pleuronectidae</taxon>
        <taxon>Pleuronectes</taxon>
    </lineage>
</organism>
<dbReference type="GO" id="GO:0001786">
    <property type="term" value="F:phosphatidylserine binding"/>
    <property type="evidence" value="ECO:0007669"/>
    <property type="project" value="TreeGrafter"/>
</dbReference>
<dbReference type="GO" id="GO:0050819">
    <property type="term" value="P:negative regulation of coagulation"/>
    <property type="evidence" value="ECO:0007669"/>
    <property type="project" value="InterPro"/>
</dbReference>
<dbReference type="GO" id="GO:0005544">
    <property type="term" value="F:calcium-dependent phospholipid binding"/>
    <property type="evidence" value="ECO:0007669"/>
    <property type="project" value="UniProtKB-KW"/>
</dbReference>
<dbReference type="Proteomes" id="UP001153269">
    <property type="component" value="Unassembled WGS sequence"/>
</dbReference>
<dbReference type="FunFam" id="1.10.220.10:FF:000005">
    <property type="entry name" value="Annexin"/>
    <property type="match status" value="1"/>
</dbReference>
<dbReference type="InterPro" id="IPR037104">
    <property type="entry name" value="Annexin_sf"/>
</dbReference>
<comment type="domain">
    <text evidence="7">A pair of annexin repeats may form one binding site for calcium and phospholipid.</text>
</comment>
<evidence type="ECO:0000256" key="3">
    <source>
        <dbReference type="ARBA" id="ARBA00022737"/>
    </source>
</evidence>
<dbReference type="FunFam" id="1.10.220.10:FF:000003">
    <property type="entry name" value="Annexin"/>
    <property type="match status" value="1"/>
</dbReference>
<sequence>MRTCVLCVSSSPDPLLPEEAHRGSVRPFTNFNAQSDADFLRRAMKGVGTDEDAILMLLTARSNDQRQQIKAAFKKTCGKVRTSRRDRNTELMTSSRHTEGWFLVISAPCVLLTLQHETDRHLVSEHDLVSDLKSELGGLFEDLVVALMTPPISYDASQLHKAIKGAGTNDDVLIEILASRTGAQIKEIIKVYKKEFGGKLEKDVCGDTSGHYQRLLVILLQGNRQEEVDESKIETDATDLYAAGEGMFGTDEDKFITILGNRSPEHLRKVFDVYKKLCGSDIEESIRGETTGNLENLLLAVVKCVRSVPEYFAEVLYKSMRRAGTDDDALMRIMVSRSEVDMLDIRASFKKLHGASLYSTIQIDAWCLCSVGTVHVGAVMECSSVIYFKWRDDTSPLLTQAEENSSFLLGPDVPVETS</sequence>
<dbReference type="InterPro" id="IPR002392">
    <property type="entry name" value="ANX5"/>
</dbReference>
<comment type="caution">
    <text evidence="8">The sequence shown here is derived from an EMBL/GenBank/DDBJ whole genome shotgun (WGS) entry which is preliminary data.</text>
</comment>
<dbReference type="AlphaFoldDB" id="A0A9N7V1I0"/>
<keyword evidence="4 7" id="KW-0106">Calcium</keyword>
<dbReference type="GO" id="GO:0005509">
    <property type="term" value="F:calcium ion binding"/>
    <property type="evidence" value="ECO:0007669"/>
    <property type="project" value="InterPro"/>
</dbReference>
<evidence type="ECO:0000256" key="5">
    <source>
        <dbReference type="ARBA" id="ARBA00023216"/>
    </source>
</evidence>
<dbReference type="SUPFAM" id="SSF47874">
    <property type="entry name" value="Annexin"/>
    <property type="match status" value="1"/>
</dbReference>
<dbReference type="SMART" id="SM00335">
    <property type="entry name" value="ANX"/>
    <property type="match status" value="4"/>
</dbReference>
<dbReference type="GO" id="GO:0005634">
    <property type="term" value="C:nucleus"/>
    <property type="evidence" value="ECO:0007669"/>
    <property type="project" value="TreeGrafter"/>
</dbReference>
<evidence type="ECO:0000256" key="6">
    <source>
        <dbReference type="ARBA" id="ARBA00023302"/>
    </source>
</evidence>
<dbReference type="PROSITE" id="PS00223">
    <property type="entry name" value="ANNEXIN_1"/>
    <property type="match status" value="1"/>
</dbReference>
<dbReference type="InterPro" id="IPR018502">
    <property type="entry name" value="Annexin_repeat"/>
</dbReference>
<dbReference type="InterPro" id="IPR001464">
    <property type="entry name" value="Annexin"/>
</dbReference>
<dbReference type="Gene3D" id="1.10.220.10">
    <property type="entry name" value="Annexin"/>
    <property type="match status" value="4"/>
</dbReference>
<keyword evidence="9" id="KW-1185">Reference proteome</keyword>
<accession>A0A9N7V1I0</accession>
<evidence type="ECO:0000313" key="9">
    <source>
        <dbReference type="Proteomes" id="UP001153269"/>
    </source>
</evidence>
<evidence type="ECO:0000313" key="8">
    <source>
        <dbReference type="EMBL" id="CAB1442339.1"/>
    </source>
</evidence>
<dbReference type="GO" id="GO:0012506">
    <property type="term" value="C:vesicle membrane"/>
    <property type="evidence" value="ECO:0007669"/>
    <property type="project" value="TreeGrafter"/>
</dbReference>
<evidence type="ECO:0000256" key="7">
    <source>
        <dbReference type="RuleBase" id="RU003540"/>
    </source>
</evidence>